<dbReference type="RefSeq" id="WP_194449154.1">
    <property type="nucleotide sequence ID" value="NZ_CP063849.1"/>
</dbReference>
<feature type="signal peptide" evidence="8">
    <location>
        <begin position="1"/>
        <end position="21"/>
    </location>
</feature>
<evidence type="ECO:0000256" key="5">
    <source>
        <dbReference type="ARBA" id="ARBA00023136"/>
    </source>
</evidence>
<evidence type="ECO:0000256" key="4">
    <source>
        <dbReference type="ARBA" id="ARBA00022692"/>
    </source>
</evidence>
<protein>
    <submittedName>
        <fullName evidence="10">TonB-dependent receptor</fullName>
    </submittedName>
</protein>
<evidence type="ECO:0000256" key="2">
    <source>
        <dbReference type="ARBA" id="ARBA00022448"/>
    </source>
</evidence>
<keyword evidence="10" id="KW-0675">Receptor</keyword>
<keyword evidence="3" id="KW-1134">Transmembrane beta strand</keyword>
<dbReference type="InterPro" id="IPR008969">
    <property type="entry name" value="CarboxyPept-like_regulatory"/>
</dbReference>
<keyword evidence="5" id="KW-0472">Membrane</keyword>
<gene>
    <name evidence="10" type="ORF">IRI77_32815</name>
</gene>
<dbReference type="KEGG" id="pfer:IRI77_32815"/>
<dbReference type="GO" id="GO:0044718">
    <property type="term" value="P:siderophore transmembrane transport"/>
    <property type="evidence" value="ECO:0007669"/>
    <property type="project" value="TreeGrafter"/>
</dbReference>
<reference evidence="10 11" key="1">
    <citation type="submission" date="2020-10" db="EMBL/GenBank/DDBJ databases">
        <title>Complete genome sequence of Paludibaculum fermentans P105T, a facultatively anaerobic acidobacterium capable of dissimilatory Fe(III) reduction.</title>
        <authorList>
            <person name="Dedysh S.N."/>
            <person name="Beletsky A.V."/>
            <person name="Kulichevskaya I.S."/>
            <person name="Mardanov A.V."/>
            <person name="Ravin N.V."/>
        </authorList>
    </citation>
    <scope>NUCLEOTIDE SEQUENCE [LARGE SCALE GENOMIC DNA]</scope>
    <source>
        <strain evidence="10 11">P105</strain>
    </source>
</reference>
<dbReference type="InterPro" id="IPR057601">
    <property type="entry name" value="Oar-like_b-barrel"/>
</dbReference>
<proteinExistence type="predicted"/>
<keyword evidence="8" id="KW-0732">Signal</keyword>
<feature type="region of interest" description="Disordered" evidence="7">
    <location>
        <begin position="456"/>
        <end position="476"/>
    </location>
</feature>
<comment type="subcellular location">
    <subcellularLocation>
        <location evidence="1">Cell outer membrane</location>
        <topology evidence="1">Multi-pass membrane protein</topology>
    </subcellularLocation>
</comment>
<dbReference type="EMBL" id="CP063849">
    <property type="protein sequence ID" value="QOY87485.1"/>
    <property type="molecule type" value="Genomic_DNA"/>
</dbReference>
<evidence type="ECO:0000256" key="8">
    <source>
        <dbReference type="SAM" id="SignalP"/>
    </source>
</evidence>
<evidence type="ECO:0000256" key="6">
    <source>
        <dbReference type="ARBA" id="ARBA00023237"/>
    </source>
</evidence>
<evidence type="ECO:0000256" key="1">
    <source>
        <dbReference type="ARBA" id="ARBA00004571"/>
    </source>
</evidence>
<dbReference type="Gene3D" id="2.60.40.1120">
    <property type="entry name" value="Carboxypeptidase-like, regulatory domain"/>
    <property type="match status" value="1"/>
</dbReference>
<evidence type="ECO:0000256" key="7">
    <source>
        <dbReference type="SAM" id="MobiDB-lite"/>
    </source>
</evidence>
<dbReference type="InterPro" id="IPR036942">
    <property type="entry name" value="Beta-barrel_TonB_sf"/>
</dbReference>
<evidence type="ECO:0000313" key="11">
    <source>
        <dbReference type="Proteomes" id="UP000593892"/>
    </source>
</evidence>
<dbReference type="GO" id="GO:0009279">
    <property type="term" value="C:cell outer membrane"/>
    <property type="evidence" value="ECO:0007669"/>
    <property type="project" value="UniProtKB-SubCell"/>
</dbReference>
<evidence type="ECO:0000313" key="10">
    <source>
        <dbReference type="EMBL" id="QOY87485.1"/>
    </source>
</evidence>
<dbReference type="Gene3D" id="2.40.170.20">
    <property type="entry name" value="TonB-dependent receptor, beta-barrel domain"/>
    <property type="match status" value="1"/>
</dbReference>
<dbReference type="Pfam" id="PF13620">
    <property type="entry name" value="CarboxypepD_reg"/>
    <property type="match status" value="1"/>
</dbReference>
<dbReference type="Pfam" id="PF25183">
    <property type="entry name" value="OMP_b-brl_4"/>
    <property type="match status" value="1"/>
</dbReference>
<dbReference type="SUPFAM" id="SSF56935">
    <property type="entry name" value="Porins"/>
    <property type="match status" value="1"/>
</dbReference>
<name>A0A7S7NPN2_PALFE</name>
<dbReference type="Proteomes" id="UP000593892">
    <property type="component" value="Chromosome"/>
</dbReference>
<sequence length="1217" mass="134788">MKRRVATAIALLCLAAVCAPAQEFRATISGHIFDASGGAVPSAKIQAVNTATNETNTATTDTSGSYTVPFLRPGVYKITVTAAGFKQSVKDDVTLQVARVLAVDFNLEVGAVTESVEVSADALTLETQTASRSGVVTTQQVAEMPLNARNPFMLGTMMPGVTFRGAAIWQRPFDNGAIAQWSVNGSRDSSTEFMMDGASNGGQMGSNNIAYVPVVDAVQEFTMQMNLYNAEYGRTGGGIMNVVLKSGTNTFHATGWEYMRRTQLDANTFQNNAIPASATNPAGGAPRPNHYLDQYGFQVEGPVYLPKLLPKDGRVKLFYLGTFENYREGTPNPLFVSWPTTDMRNGDFSKLTNASNQAITLYNPYDATLDASGNPVRKPFANNQIPASMISPIAKAVTAYMPLPNQPTAAGNRYGTLNTYYPGYFDADKFYNLILKFDWNFGDKHRAFFRHASNDRTEDRASNGIDNAPGTDGQQPFQRINDAYVADWVGTITPTFVLNARASYNRFIEKGFGRANEGFDVSKFGLPTSLISQLPSPIYFGRWNFYNGNTGTTGIYNSLGRGQSNNFSNTYQLSFNATKIAGKHTMKAGLDIRQINYLQQNTGDILQFNAYSGYTQKSWNQADSTSGDPYATFLLGIPEGNSNYPLFPWWKQIYAAPYFQDDWKITRTLTLNLGLRIDFNQPAHEKWNRMNGAFDPKAKSSIAGQLSPASLAQYPQLANLSGSFTFAGVGGIPSTPANLNKKNWQPRIGFAYEMNPRLVMRGGVGLYYSNPTNDYFQSAGFFNTNYMVTAGDSPALQQPGRIPYSNVLANPYPDGIIAPTGSSAGSLTFAGKNNSWFDSGFQTPRVWSFSFGFQYQTSRNSNFEITYVGSRSQNLNMQKLYNIPSLDFRKQCNIQEGGSPGYCDANVTNPFKGISAFKGTPFYLNDTISRFQLNRPFPQFNGDLTQLGRNDSNIWYNSVQLTYNLRLRGGLSLMTNYNFSKEVEKWGFNDPYRDVYQQGIYLNDRPHVFKFTTIYELPFGQGKKWGSGASGFTKKLISGWQATTFYTNQSGEPADLPGNVIQLKDPRTPGGGWDGTTDWKAYQPRAWNPCVLRQFNDGSVAPASFSLARGCGTDTSNYAWLQTASYAPRYTPSRSGQIRRHHAFSADASVTKMTNITERLRAQFGFEAFNLLNHNFYGRDQFVTDPTNPLFGTITPATVSTQNFLPRQIQIRMKLMW</sequence>
<dbReference type="GO" id="GO:0015344">
    <property type="term" value="F:siderophore uptake transmembrane transporter activity"/>
    <property type="evidence" value="ECO:0007669"/>
    <property type="project" value="TreeGrafter"/>
</dbReference>
<organism evidence="10 11">
    <name type="scientific">Paludibaculum fermentans</name>
    <dbReference type="NCBI Taxonomy" id="1473598"/>
    <lineage>
        <taxon>Bacteria</taxon>
        <taxon>Pseudomonadati</taxon>
        <taxon>Acidobacteriota</taxon>
        <taxon>Terriglobia</taxon>
        <taxon>Bryobacterales</taxon>
        <taxon>Bryobacteraceae</taxon>
        <taxon>Paludibaculum</taxon>
    </lineage>
</organism>
<accession>A0A7S7NPN2</accession>
<keyword evidence="6" id="KW-0998">Cell outer membrane</keyword>
<dbReference type="PANTHER" id="PTHR30069:SF46">
    <property type="entry name" value="OAR PROTEIN"/>
    <property type="match status" value="1"/>
</dbReference>
<dbReference type="PANTHER" id="PTHR30069">
    <property type="entry name" value="TONB-DEPENDENT OUTER MEMBRANE RECEPTOR"/>
    <property type="match status" value="1"/>
</dbReference>
<dbReference type="AlphaFoldDB" id="A0A7S7NPN2"/>
<dbReference type="InterPro" id="IPR039426">
    <property type="entry name" value="TonB-dep_rcpt-like"/>
</dbReference>
<keyword evidence="4" id="KW-0812">Transmembrane</keyword>
<keyword evidence="2" id="KW-0813">Transport</keyword>
<evidence type="ECO:0000259" key="9">
    <source>
        <dbReference type="Pfam" id="PF25183"/>
    </source>
</evidence>
<feature type="chain" id="PRO_5032809468" evidence="8">
    <location>
        <begin position="22"/>
        <end position="1217"/>
    </location>
</feature>
<dbReference type="SUPFAM" id="SSF49464">
    <property type="entry name" value="Carboxypeptidase regulatory domain-like"/>
    <property type="match status" value="1"/>
</dbReference>
<keyword evidence="11" id="KW-1185">Reference proteome</keyword>
<evidence type="ECO:0000256" key="3">
    <source>
        <dbReference type="ARBA" id="ARBA00022452"/>
    </source>
</evidence>
<feature type="domain" description="TonB-dependent transporter Oar-like beta-barrel" evidence="9">
    <location>
        <begin position="243"/>
        <end position="1210"/>
    </location>
</feature>